<feature type="binding site" evidence="11">
    <location>
        <begin position="311"/>
        <end position="315"/>
    </location>
    <ligand>
        <name>FMN</name>
        <dbReference type="ChEBI" id="CHEBI:58210"/>
    </ligand>
</feature>
<dbReference type="RefSeq" id="WP_135326941.1">
    <property type="nucleotide sequence ID" value="NZ_SRJC01000001.1"/>
</dbReference>
<dbReference type="NCBIfam" id="TIGR00033">
    <property type="entry name" value="aroC"/>
    <property type="match status" value="1"/>
</dbReference>
<dbReference type="GO" id="GO:0005829">
    <property type="term" value="C:cytosol"/>
    <property type="evidence" value="ECO:0007669"/>
    <property type="project" value="TreeGrafter"/>
</dbReference>
<comment type="caution">
    <text evidence="13">The sequence shown here is derived from an EMBL/GenBank/DDBJ whole genome shotgun (WGS) entry which is preliminary data.</text>
</comment>
<dbReference type="UniPathway" id="UPA00053">
    <property type="reaction ID" value="UER00090"/>
</dbReference>
<dbReference type="GO" id="GO:0008652">
    <property type="term" value="P:amino acid biosynthetic process"/>
    <property type="evidence" value="ECO:0007669"/>
    <property type="project" value="UniProtKB-KW"/>
</dbReference>
<evidence type="ECO:0000256" key="3">
    <source>
        <dbReference type="ARBA" id="ARBA00013036"/>
    </source>
</evidence>
<protein>
    <recommendedName>
        <fullName evidence="3 11">Chorismate synthase</fullName>
        <shortName evidence="11">CS</shortName>
        <ecNumber evidence="3 11">4.2.3.5</ecNumber>
    </recommendedName>
    <alternativeName>
        <fullName evidence="11">5-enolpyruvylshikimate-3-phosphate phospholyase</fullName>
    </alternativeName>
</protein>
<feature type="binding site" evidence="11">
    <location>
        <position position="296"/>
    </location>
    <ligand>
        <name>FMN</name>
        <dbReference type="ChEBI" id="CHEBI:58210"/>
    </ligand>
</feature>
<dbReference type="FunFam" id="3.60.150.10:FF:000002">
    <property type="entry name" value="Chorismate synthase"/>
    <property type="match status" value="1"/>
</dbReference>
<dbReference type="GO" id="GO:0009073">
    <property type="term" value="P:aromatic amino acid family biosynthetic process"/>
    <property type="evidence" value="ECO:0007669"/>
    <property type="project" value="UniProtKB-KW"/>
</dbReference>
<evidence type="ECO:0000256" key="2">
    <source>
        <dbReference type="ARBA" id="ARBA00008014"/>
    </source>
</evidence>
<dbReference type="GO" id="GO:0004107">
    <property type="term" value="F:chorismate synthase activity"/>
    <property type="evidence" value="ECO:0007669"/>
    <property type="project" value="UniProtKB-UniRule"/>
</dbReference>
<feature type="binding site" evidence="11">
    <location>
        <begin position="251"/>
        <end position="252"/>
    </location>
    <ligand>
        <name>FMN</name>
        <dbReference type="ChEBI" id="CHEBI:58210"/>
    </ligand>
</feature>
<dbReference type="SUPFAM" id="SSF103263">
    <property type="entry name" value="Chorismate synthase, AroC"/>
    <property type="match status" value="1"/>
</dbReference>
<dbReference type="PANTHER" id="PTHR21085">
    <property type="entry name" value="CHORISMATE SYNTHASE"/>
    <property type="match status" value="1"/>
</dbReference>
<evidence type="ECO:0000256" key="7">
    <source>
        <dbReference type="ARBA" id="ARBA00022827"/>
    </source>
</evidence>
<dbReference type="AlphaFoldDB" id="A0A4Z0H2E0"/>
<feature type="binding site" evidence="11">
    <location>
        <position position="45"/>
    </location>
    <ligand>
        <name>NADP(+)</name>
        <dbReference type="ChEBI" id="CHEBI:58349"/>
    </ligand>
</feature>
<dbReference type="PROSITE" id="PS00787">
    <property type="entry name" value="CHORISMATE_SYNTHASE_1"/>
    <property type="match status" value="1"/>
</dbReference>
<evidence type="ECO:0000256" key="11">
    <source>
        <dbReference type="HAMAP-Rule" id="MF_00300"/>
    </source>
</evidence>
<dbReference type="InterPro" id="IPR035904">
    <property type="entry name" value="Chorismate_synth_AroC_sf"/>
</dbReference>
<dbReference type="HAMAP" id="MF_00300">
    <property type="entry name" value="Chorismate_synth"/>
    <property type="match status" value="1"/>
</dbReference>
<dbReference type="EC" id="4.2.3.5" evidence="3 11"/>
<dbReference type="PROSITE" id="PS00788">
    <property type="entry name" value="CHORISMATE_SYNTHASE_2"/>
    <property type="match status" value="1"/>
</dbReference>
<keyword evidence="4 11" id="KW-0028">Amino-acid biosynthesis</keyword>
<comment type="pathway">
    <text evidence="1 11 12">Metabolic intermediate biosynthesis; chorismate biosynthesis; chorismate from D-erythrose 4-phosphate and phosphoenolpyruvate: step 7/7.</text>
</comment>
<evidence type="ECO:0000256" key="10">
    <source>
        <dbReference type="ARBA" id="ARBA00023239"/>
    </source>
</evidence>
<evidence type="ECO:0000313" key="14">
    <source>
        <dbReference type="Proteomes" id="UP000297982"/>
    </source>
</evidence>
<dbReference type="PANTHER" id="PTHR21085:SF0">
    <property type="entry name" value="CHORISMATE SYNTHASE"/>
    <property type="match status" value="1"/>
</dbReference>
<feature type="binding site" evidence="11">
    <location>
        <position position="39"/>
    </location>
    <ligand>
        <name>NADP(+)</name>
        <dbReference type="ChEBI" id="CHEBI:58349"/>
    </ligand>
</feature>
<evidence type="ECO:0000256" key="5">
    <source>
        <dbReference type="ARBA" id="ARBA00022630"/>
    </source>
</evidence>
<comment type="cofactor">
    <cofactor evidence="11 12">
        <name>FMNH2</name>
        <dbReference type="ChEBI" id="CHEBI:57618"/>
    </cofactor>
    <text evidence="11 12">Reduced FMN (FMNH(2)).</text>
</comment>
<comment type="function">
    <text evidence="11">Catalyzes the anti-1,4-elimination of the C-3 phosphate and the C-6 proR hydrogen from 5-enolpyruvylshikimate-3-phosphate (EPSP) to yield chorismate, which is the branch point compound that serves as the starting substrate for the three terminal pathways of aromatic amino acid biosynthesis. This reaction introduces a second double bond into the aromatic ring system.</text>
</comment>
<evidence type="ECO:0000256" key="9">
    <source>
        <dbReference type="ARBA" id="ARBA00023141"/>
    </source>
</evidence>
<accession>A0A4Z0H2E0</accession>
<dbReference type="STRING" id="192814.GCA_900166575_01591"/>
<evidence type="ECO:0000256" key="4">
    <source>
        <dbReference type="ARBA" id="ARBA00022605"/>
    </source>
</evidence>
<comment type="catalytic activity">
    <reaction evidence="11 12">
        <text>5-O-(1-carboxyvinyl)-3-phosphoshikimate = chorismate + phosphate</text>
        <dbReference type="Rhea" id="RHEA:21020"/>
        <dbReference type="ChEBI" id="CHEBI:29748"/>
        <dbReference type="ChEBI" id="CHEBI:43474"/>
        <dbReference type="ChEBI" id="CHEBI:57701"/>
        <dbReference type="EC" id="4.2.3.5"/>
    </reaction>
</comment>
<organism evidence="13 14">
    <name type="scientific">Halobacillus salinus</name>
    <dbReference type="NCBI Taxonomy" id="192814"/>
    <lineage>
        <taxon>Bacteria</taxon>
        <taxon>Bacillati</taxon>
        <taxon>Bacillota</taxon>
        <taxon>Bacilli</taxon>
        <taxon>Bacillales</taxon>
        <taxon>Bacillaceae</taxon>
        <taxon>Halobacillus</taxon>
    </lineage>
</organism>
<comment type="subunit">
    <text evidence="11">Homotetramer.</text>
</comment>
<keyword evidence="7 11" id="KW-0274">FAD</keyword>
<keyword evidence="10 11" id="KW-0456">Lyase</keyword>
<feature type="binding site" evidence="11">
    <location>
        <position position="337"/>
    </location>
    <ligand>
        <name>FMN</name>
        <dbReference type="ChEBI" id="CHEBI:58210"/>
    </ligand>
</feature>
<keyword evidence="5 11" id="KW-0285">Flavoprotein</keyword>
<dbReference type="PROSITE" id="PS00789">
    <property type="entry name" value="CHORISMATE_SYNTHASE_3"/>
    <property type="match status" value="1"/>
</dbReference>
<dbReference type="EMBL" id="SRJC01000001">
    <property type="protein sequence ID" value="TGB04532.1"/>
    <property type="molecule type" value="Genomic_DNA"/>
</dbReference>
<dbReference type="Gene3D" id="3.60.150.10">
    <property type="entry name" value="Chorismate synthase AroC"/>
    <property type="match status" value="1"/>
</dbReference>
<proteinExistence type="inferred from homology"/>
<comment type="similarity">
    <text evidence="2 11 12">Belongs to the chorismate synthase family.</text>
</comment>
<keyword evidence="9 11" id="KW-0057">Aromatic amino acid biosynthesis</keyword>
<dbReference type="GO" id="GO:0009423">
    <property type="term" value="P:chorismate biosynthetic process"/>
    <property type="evidence" value="ECO:0007669"/>
    <property type="project" value="UniProtKB-UniRule"/>
</dbReference>
<evidence type="ECO:0000256" key="8">
    <source>
        <dbReference type="ARBA" id="ARBA00022857"/>
    </source>
</evidence>
<evidence type="ECO:0000256" key="12">
    <source>
        <dbReference type="RuleBase" id="RU000605"/>
    </source>
</evidence>
<keyword evidence="8 11" id="KW-0521">NADP</keyword>
<dbReference type="NCBIfam" id="NF003793">
    <property type="entry name" value="PRK05382.1"/>
    <property type="match status" value="1"/>
</dbReference>
<gene>
    <name evidence="11 13" type="primary">aroC</name>
    <name evidence="13" type="ORF">E4663_05940</name>
</gene>
<name>A0A4Z0H2E0_9BACI</name>
<evidence type="ECO:0000313" key="13">
    <source>
        <dbReference type="EMBL" id="TGB04532.1"/>
    </source>
</evidence>
<dbReference type="InterPro" id="IPR020541">
    <property type="entry name" value="Chorismate_synthase_CS"/>
</dbReference>
<reference evidence="13 14" key="1">
    <citation type="journal article" date="2003" name="Int. J. Syst. Evol. Microbiol.">
        <title>Halobacillus salinus sp. nov., isolated from a salt lake on the coast of the East Sea in Korea.</title>
        <authorList>
            <person name="Yoon J.H."/>
            <person name="Kang K.H."/>
            <person name="Park Y.H."/>
        </authorList>
    </citation>
    <scope>NUCLEOTIDE SEQUENCE [LARGE SCALE GENOMIC DNA]</scope>
    <source>
        <strain evidence="13 14">HSL-3</strain>
    </source>
</reference>
<dbReference type="InterPro" id="IPR000453">
    <property type="entry name" value="Chorismate_synth"/>
</dbReference>
<dbReference type="PIRSF" id="PIRSF001456">
    <property type="entry name" value="Chorismate_synth"/>
    <property type="match status" value="1"/>
</dbReference>
<feature type="binding site" evidence="11">
    <location>
        <begin position="130"/>
        <end position="132"/>
    </location>
    <ligand>
        <name>FMN</name>
        <dbReference type="ChEBI" id="CHEBI:58210"/>
    </ligand>
</feature>
<evidence type="ECO:0000256" key="1">
    <source>
        <dbReference type="ARBA" id="ARBA00005044"/>
    </source>
</evidence>
<dbReference type="GO" id="GO:0010181">
    <property type="term" value="F:FMN binding"/>
    <property type="evidence" value="ECO:0007669"/>
    <property type="project" value="TreeGrafter"/>
</dbReference>
<keyword evidence="6 11" id="KW-0288">FMN</keyword>
<dbReference type="Pfam" id="PF01264">
    <property type="entry name" value="Chorismate_synt"/>
    <property type="match status" value="1"/>
</dbReference>
<keyword evidence="14" id="KW-1185">Reference proteome</keyword>
<dbReference type="Proteomes" id="UP000297982">
    <property type="component" value="Unassembled WGS sequence"/>
</dbReference>
<sequence length="388" mass="42859">MRYLTAGESHGKQLTTIIEGVPSHLPLLREQIDESLIRRQGGYGRGKRMQIEKDLVEVVSGVRHGYTLGSPITLVVHNDDFKHWTDIMGEDPIAEDTKLRRVVTKPRPGHADLNGGMKYGHRDMRNVLERSSARETAARVAAGAVAKVLLKELGIEVAGYVREIAGIVSDVDESLSLQERRDISEASPVRTFDEDAAEQMMEAIDTAKKEGDSIGGVCEVYVEGMPAGLGSYVQYDKKLDAKIAMSVMSINAFKGVEFGIGFEAARRNGSEVHDEILWSEERGYYRKTNRLGGFEGGMTTGMPIVVKGVMKPIPTLYKPLQSVDIESKETFSASIERSDSCAVPAASVVMEHVVAFELAKAITEEFPADYFPRLKRAVDDYRKEVQAF</sequence>
<evidence type="ECO:0000256" key="6">
    <source>
        <dbReference type="ARBA" id="ARBA00022643"/>
    </source>
</evidence>
<dbReference type="CDD" id="cd07304">
    <property type="entry name" value="Chorismate_synthase"/>
    <property type="match status" value="1"/>
</dbReference>